<evidence type="ECO:0000256" key="2">
    <source>
        <dbReference type="ARBA" id="ARBA00022729"/>
    </source>
</evidence>
<dbReference type="Pfam" id="PF09829">
    <property type="entry name" value="DUF2057"/>
    <property type="match status" value="1"/>
</dbReference>
<dbReference type="AlphaFoldDB" id="A0A7Y0LBV3"/>
<dbReference type="InterPro" id="IPR018635">
    <property type="entry name" value="UPF0319"/>
</dbReference>
<dbReference type="PANTHER" id="PTHR38108:SF1">
    <property type="entry name" value="UPF0319 PROTEIN YCCT"/>
    <property type="match status" value="1"/>
</dbReference>
<accession>A0A7Y0LBV3</accession>
<comment type="similarity">
    <text evidence="1">Belongs to the UPF0319 family.</text>
</comment>
<feature type="signal peptide" evidence="3">
    <location>
        <begin position="1"/>
        <end position="18"/>
    </location>
</feature>
<dbReference type="PROSITE" id="PS51257">
    <property type="entry name" value="PROKAR_LIPOPROTEIN"/>
    <property type="match status" value="1"/>
</dbReference>
<proteinExistence type="inferred from homology"/>
<evidence type="ECO:0000313" key="5">
    <source>
        <dbReference type="Proteomes" id="UP000568664"/>
    </source>
</evidence>
<dbReference type="EMBL" id="JABBXH010000002">
    <property type="protein sequence ID" value="NMP31432.1"/>
    <property type="molecule type" value="Genomic_DNA"/>
</dbReference>
<dbReference type="RefSeq" id="WP_169074747.1">
    <property type="nucleotide sequence ID" value="NZ_JABBXH010000002.1"/>
</dbReference>
<dbReference type="PANTHER" id="PTHR38108">
    <property type="entry name" value="UPF0319 PROTEIN YCCT"/>
    <property type="match status" value="1"/>
</dbReference>
<sequence length="215" mass="25057">MKLFYFFVLFTLSFSCTAELLFPEQYQVLKVNGKDYSGSFFSSESRVELTNTKQVILYRYNELFDDTDNDDHTKIKSEPFVLIIEGTQQRLRVIEPNNLDIQQARTYALNPVLDIRGQSGQVISHTIASLIDFEQSQYQRAVNKNLIRLEQPSSALVDENVVNQPKPLKNDSLEKANQPIKAQNSRALSMLNYWWQQASEQERQQFLQQQLLIRQ</sequence>
<reference evidence="4 5" key="1">
    <citation type="submission" date="2020-04" db="EMBL/GenBank/DDBJ databases">
        <title>Thalassotalea sp. M1531, isolated from the surface of marine red alga.</title>
        <authorList>
            <person name="Pang L."/>
            <person name="Lu D.-C."/>
        </authorList>
    </citation>
    <scope>NUCLEOTIDE SEQUENCE [LARGE SCALE GENOMIC DNA]</scope>
    <source>
        <strain evidence="4 5">M1531</strain>
    </source>
</reference>
<protein>
    <submittedName>
        <fullName evidence="4">DUF2057 domain-containing protein</fullName>
    </submittedName>
</protein>
<evidence type="ECO:0000256" key="1">
    <source>
        <dbReference type="ARBA" id="ARBA00008490"/>
    </source>
</evidence>
<keyword evidence="5" id="KW-1185">Reference proteome</keyword>
<dbReference type="Proteomes" id="UP000568664">
    <property type="component" value="Unassembled WGS sequence"/>
</dbReference>
<comment type="caution">
    <text evidence="4">The sequence shown here is derived from an EMBL/GenBank/DDBJ whole genome shotgun (WGS) entry which is preliminary data.</text>
</comment>
<evidence type="ECO:0000313" key="4">
    <source>
        <dbReference type="EMBL" id="NMP31432.1"/>
    </source>
</evidence>
<keyword evidence="2 3" id="KW-0732">Signal</keyword>
<organism evidence="4 5">
    <name type="scientific">Thalassotalea algicola</name>
    <dbReference type="NCBI Taxonomy" id="2716224"/>
    <lineage>
        <taxon>Bacteria</taxon>
        <taxon>Pseudomonadati</taxon>
        <taxon>Pseudomonadota</taxon>
        <taxon>Gammaproteobacteria</taxon>
        <taxon>Alteromonadales</taxon>
        <taxon>Colwelliaceae</taxon>
        <taxon>Thalassotalea</taxon>
    </lineage>
</organism>
<name>A0A7Y0LBV3_9GAMM</name>
<gene>
    <name evidence="4" type="ORF">HII17_07645</name>
</gene>
<evidence type="ECO:0000256" key="3">
    <source>
        <dbReference type="SAM" id="SignalP"/>
    </source>
</evidence>
<feature type="chain" id="PRO_5031407066" evidence="3">
    <location>
        <begin position="19"/>
        <end position="215"/>
    </location>
</feature>